<protein>
    <recommendedName>
        <fullName evidence="1">Transposase IS200-like domain-containing protein</fullName>
    </recommendedName>
</protein>
<dbReference type="Gene3D" id="3.30.70.1290">
    <property type="entry name" value="Transposase IS200-like"/>
    <property type="match status" value="1"/>
</dbReference>
<dbReference type="InterPro" id="IPR036515">
    <property type="entry name" value="Transposase_17_sf"/>
</dbReference>
<comment type="caution">
    <text evidence="2">The sequence shown here is derived from an EMBL/GenBank/DDBJ whole genome shotgun (WGS) entry which is preliminary data.</text>
</comment>
<dbReference type="GO" id="GO:0004803">
    <property type="term" value="F:transposase activity"/>
    <property type="evidence" value="ECO:0007669"/>
    <property type="project" value="InterPro"/>
</dbReference>
<dbReference type="EMBL" id="PEXV01000139">
    <property type="protein sequence ID" value="PIS41211.1"/>
    <property type="molecule type" value="Genomic_DNA"/>
</dbReference>
<dbReference type="SMART" id="SM01321">
    <property type="entry name" value="Y1_Tnp"/>
    <property type="match status" value="1"/>
</dbReference>
<reference evidence="3" key="1">
    <citation type="submission" date="2017-09" db="EMBL/GenBank/DDBJ databases">
        <title>Depth-based differentiation of microbial function through sediment-hosted aquifers and enrichment of novel symbionts in the deep terrestrial subsurface.</title>
        <authorList>
            <person name="Probst A.J."/>
            <person name="Ladd B."/>
            <person name="Jarett J.K."/>
            <person name="Geller-Mcgrath D.E."/>
            <person name="Sieber C.M.K."/>
            <person name="Emerson J.B."/>
            <person name="Anantharaman K."/>
            <person name="Thomas B.C."/>
            <person name="Malmstrom R."/>
            <person name="Stieglmeier M."/>
            <person name="Klingl A."/>
            <person name="Woyke T."/>
            <person name="Ryan C.M."/>
            <person name="Banfield J.F."/>
        </authorList>
    </citation>
    <scope>NUCLEOTIDE SEQUENCE [LARGE SCALE GENOMIC DNA]</scope>
</reference>
<dbReference type="SUPFAM" id="SSF143422">
    <property type="entry name" value="Transposase IS200-like"/>
    <property type="match status" value="1"/>
</dbReference>
<dbReference type="GO" id="GO:0003677">
    <property type="term" value="F:DNA binding"/>
    <property type="evidence" value="ECO:0007669"/>
    <property type="project" value="InterPro"/>
</dbReference>
<dbReference type="Proteomes" id="UP000228711">
    <property type="component" value="Unassembled WGS sequence"/>
</dbReference>
<dbReference type="GO" id="GO:0006313">
    <property type="term" value="P:DNA transposition"/>
    <property type="evidence" value="ECO:0007669"/>
    <property type="project" value="InterPro"/>
</dbReference>
<dbReference type="AlphaFoldDB" id="A0A2H0YRT4"/>
<proteinExistence type="predicted"/>
<dbReference type="InterPro" id="IPR002686">
    <property type="entry name" value="Transposase_17"/>
</dbReference>
<organism evidence="2 3">
    <name type="scientific">Candidatus Kerfeldbacteria bacterium CG08_land_8_20_14_0_20_42_7</name>
    <dbReference type="NCBI Taxonomy" id="2014245"/>
    <lineage>
        <taxon>Bacteria</taxon>
        <taxon>Candidatus Kerfeldiibacteriota</taxon>
    </lineage>
</organism>
<gene>
    <name evidence="2" type="ORF">COT25_04245</name>
</gene>
<dbReference type="PANTHER" id="PTHR34322">
    <property type="entry name" value="TRANSPOSASE, Y1_TNP DOMAIN-CONTAINING"/>
    <property type="match status" value="1"/>
</dbReference>
<evidence type="ECO:0000259" key="1">
    <source>
        <dbReference type="SMART" id="SM01321"/>
    </source>
</evidence>
<name>A0A2H0YRT4_9BACT</name>
<accession>A0A2H0YRT4</accession>
<evidence type="ECO:0000313" key="3">
    <source>
        <dbReference type="Proteomes" id="UP000228711"/>
    </source>
</evidence>
<sequence>MGYSRDMPLRNIVFANNEIYHVLNRGVASSPICHSPTYYKRLLKLIDFYRFANFSVSFSRYNGLSVEERNKFDKRLEEEGVPQVEIYAYCFMPNHFHILLKQLLDNGIVKFMSKFQDSYGKYFNLINNRSGPLFQSRFKAVRIENDEQFLHVSRYIHLNPSSSFLVKIHDLPLFKWSSFVDYLRNPQSTFINTKFILDLIGGRDKYQQFVFDQAEYQRQLHKIKHLVLES</sequence>
<feature type="domain" description="Transposase IS200-like" evidence="1">
    <location>
        <begin position="15"/>
        <end position="159"/>
    </location>
</feature>
<evidence type="ECO:0000313" key="2">
    <source>
        <dbReference type="EMBL" id="PIS41211.1"/>
    </source>
</evidence>
<dbReference type="Pfam" id="PF01797">
    <property type="entry name" value="Y1_Tnp"/>
    <property type="match status" value="1"/>
</dbReference>
<dbReference type="PANTHER" id="PTHR34322:SF2">
    <property type="entry name" value="TRANSPOSASE IS200-LIKE DOMAIN-CONTAINING PROTEIN"/>
    <property type="match status" value="1"/>
</dbReference>